<evidence type="ECO:0000256" key="1">
    <source>
        <dbReference type="SAM" id="MobiDB-lite"/>
    </source>
</evidence>
<feature type="region of interest" description="Disordered" evidence="1">
    <location>
        <begin position="25"/>
        <end position="45"/>
    </location>
</feature>
<proteinExistence type="evidence at transcript level"/>
<protein>
    <submittedName>
        <fullName evidence="3">Putative secreted protein</fullName>
    </submittedName>
</protein>
<evidence type="ECO:0000256" key="2">
    <source>
        <dbReference type="SAM" id="SignalP"/>
    </source>
</evidence>
<evidence type="ECO:0000313" key="3">
    <source>
        <dbReference type="EMBL" id="JAA44740.1"/>
    </source>
</evidence>
<dbReference type="AlphaFoldDB" id="K9IFQ7"/>
<name>K9IFQ7_DESRO</name>
<accession>K9IFQ7</accession>
<keyword evidence="2" id="KW-0732">Signal</keyword>
<feature type="chain" id="PRO_5003930925" evidence="2">
    <location>
        <begin position="27"/>
        <end position="66"/>
    </location>
</feature>
<reference evidence="3" key="1">
    <citation type="submission" date="2012-11" db="EMBL/GenBank/DDBJ databases">
        <title>The Vampirome: Transcriptome and Proteome Analysis of the Submandibular and Accessory Glands of the Vampire Bat and Vector of Human Rabies, Desmodus rotundus.</title>
        <authorList>
            <person name="Francischetti I.M.B."/>
            <person name="Assumpcao T.C.F."/>
            <person name="Ma D."/>
            <person name="Vicente E.C."/>
            <person name="Ribeiro J.M.C."/>
        </authorList>
    </citation>
    <scope>NUCLEOTIDE SEQUENCE</scope>
    <source>
        <tissue evidence="3">Salivary gland</tissue>
    </source>
</reference>
<sequence length="66" mass="6903">MANGRLNLHWVLRSLCALLMVETGSGTSGPSPWAHTSPQLPASGVNQTLDVDVSIQEGSGHHQVGV</sequence>
<organism evidence="3">
    <name type="scientific">Desmodus rotundus</name>
    <name type="common">Vampire bat</name>
    <dbReference type="NCBI Taxonomy" id="9430"/>
    <lineage>
        <taxon>Eukaryota</taxon>
        <taxon>Metazoa</taxon>
        <taxon>Chordata</taxon>
        <taxon>Craniata</taxon>
        <taxon>Vertebrata</taxon>
        <taxon>Euteleostomi</taxon>
        <taxon>Mammalia</taxon>
        <taxon>Eutheria</taxon>
        <taxon>Laurasiatheria</taxon>
        <taxon>Chiroptera</taxon>
        <taxon>Yangochiroptera</taxon>
        <taxon>Phyllostomidae</taxon>
        <taxon>Desmodontinae</taxon>
        <taxon>Desmodus</taxon>
    </lineage>
</organism>
<dbReference type="EMBL" id="GABZ01008785">
    <property type="protein sequence ID" value="JAA44740.1"/>
    <property type="molecule type" value="mRNA"/>
</dbReference>
<feature type="signal peptide" evidence="2">
    <location>
        <begin position="1"/>
        <end position="26"/>
    </location>
</feature>